<dbReference type="Pfam" id="PF01624">
    <property type="entry name" value="MutS_I"/>
    <property type="match status" value="1"/>
</dbReference>
<evidence type="ECO:0000259" key="5">
    <source>
        <dbReference type="PROSITE" id="PS00486"/>
    </source>
</evidence>
<sequence>MAIQRLLASSLVAATPRWLPVAADSFLRRRHRPRCSPLPALLFNRRSWSKPRKVSRSISMVSRKMNKQGDLCNEGMLPHILWWKEKMERCRKPSSMQLTQRLVYSNILGLDPTLRNGSLKDGSLNTEMLQFKSKFPREVLLCRVGDFYEAVGFDACILVEHAGLNPFGGLRSDSIPKAGCPVMNLRQTLDDLTRCGYSVAGEAEAAAGEATTEAAGARGGGGSGRWRAWRRRRRRWAHAEAATVAAGRGRVEGLPAATFSSNFCIVEEIQGPTQARARKGRFISGHAHPGSPYVFGLAEVDHDVEFPDPMPVVGISRSAKGYCLISVLETMKTYSAEEGLTEEAVVTKLRICRYHHLYLHSSLRNNSSGTSRWGEFGEGGLLWGECSGKSFEWFDGNPIEELLCKVREIYGLEEKTVFRNVTVSLEGRPQPLFLGTATQIGVIPTEGIPSLLKIVLPPNFGGLPSLYIRDLLLNPPSFDVASSVQEACRLMGSITCSIPEFTCIPAAKLVKLLESKEVNHIEFCRIKNVLDEVLFMGSNAELSAILNKLLDPAAIVTGFKVEADILVNECSFISQRIAEVISLGGESDQAITSSEYIPKEFFNDMESSWKGRVKRVHAEEEFSNVDIAAEALSTAVIEDFLPIISRVKSVMSSNGSSKGEISYAKEHESVWFKGRRFTPNVWANTPGELQIKQLKPAIDSKGRKVGEEWFTTIKVENALTRYHEACDNAKRKVLELLRGLSSELQDKINVLVFCSTMLIITKALFGHVSEGRRRGWVLPTISPLCKDNVTEEISSEMELSGTFPYWLDTNQGNAILNDVHMHSLFILTGPNGGGKSSMLRSVCAAALLGICGLMVPAASAVIPHFDSIMLHMKAYDSPADGKSSFQIEMSEIRSLVCRATARSLVLIDEICRGTETAKGTCIAGSIIERLDNVGCIGIISTHLHGIFDLPLSLHNTDFKAMGTEIIDRCIQPTWKLMDGICRESLAFQTARKEGMPDLIIRRAEELYLAMSTNSKQTSSAVHHEISIANSTVNSLVEKPNYLRNGLELQSGSFGLLRKEIESVVTTICKKKLLDLYNKRTISELIEVVCVAVGAREQPPPSTVGRSSIYVIIRRDSKLYIGQTDDLVGRLSAHRSKEGMQDATILYILVPGKSIACQLETLLINQLPLKGFKLINKADGKHRNFGISLVPGEAIAA</sequence>
<dbReference type="CDD" id="cd03243">
    <property type="entry name" value="ABC_MutS_homologs"/>
    <property type="match status" value="1"/>
</dbReference>
<dbReference type="eggNOG" id="KOG0217">
    <property type="taxonomic scope" value="Eukaryota"/>
</dbReference>
<dbReference type="InterPro" id="IPR035901">
    <property type="entry name" value="GIY-YIG_endonuc_sf"/>
</dbReference>
<dbReference type="Gramene" id="ORUFI04G19550.1">
    <property type="protein sequence ID" value="ORUFI04G19550.1"/>
    <property type="gene ID" value="ORUFI04G19550"/>
</dbReference>
<dbReference type="Gene3D" id="3.40.1170.10">
    <property type="entry name" value="DNA repair protein MutS, domain I"/>
    <property type="match status" value="1"/>
</dbReference>
<evidence type="ECO:0000256" key="3">
    <source>
        <dbReference type="ARBA" id="ARBA00022840"/>
    </source>
</evidence>
<organism evidence="6 7">
    <name type="scientific">Oryza rufipogon</name>
    <name type="common">Brownbeard rice</name>
    <name type="synonym">Asian wild rice</name>
    <dbReference type="NCBI Taxonomy" id="4529"/>
    <lineage>
        <taxon>Eukaryota</taxon>
        <taxon>Viridiplantae</taxon>
        <taxon>Streptophyta</taxon>
        <taxon>Embryophyta</taxon>
        <taxon>Tracheophyta</taxon>
        <taxon>Spermatophyta</taxon>
        <taxon>Magnoliopsida</taxon>
        <taxon>Liliopsida</taxon>
        <taxon>Poales</taxon>
        <taxon>Poaceae</taxon>
        <taxon>BOP clade</taxon>
        <taxon>Oryzoideae</taxon>
        <taxon>Oryzeae</taxon>
        <taxon>Oryzinae</taxon>
        <taxon>Oryza</taxon>
    </lineage>
</organism>
<dbReference type="SUPFAM" id="SSF52540">
    <property type="entry name" value="P-loop containing nucleoside triphosphate hydrolases"/>
    <property type="match status" value="1"/>
</dbReference>
<dbReference type="FunFam" id="3.40.50.300:FF:001188">
    <property type="entry name" value="DNA mismatch repair protein"/>
    <property type="match status" value="1"/>
</dbReference>
<evidence type="ECO:0000313" key="7">
    <source>
        <dbReference type="Proteomes" id="UP000008022"/>
    </source>
</evidence>
<dbReference type="EnsemblPlants" id="ORUFI04G19550.1">
    <property type="protein sequence ID" value="ORUFI04G19550.1"/>
    <property type="gene ID" value="ORUFI04G19550"/>
</dbReference>
<dbReference type="Gene3D" id="3.40.50.300">
    <property type="entry name" value="P-loop containing nucleotide triphosphate hydrolases"/>
    <property type="match status" value="1"/>
</dbReference>
<keyword evidence="2" id="KW-0227">DNA damage</keyword>
<dbReference type="InterPro" id="IPR053276">
    <property type="entry name" value="MtDNA_mismatch_repair_MutS"/>
</dbReference>
<proteinExistence type="predicted"/>
<dbReference type="GO" id="GO:0006298">
    <property type="term" value="P:mismatch repair"/>
    <property type="evidence" value="ECO:0007669"/>
    <property type="project" value="InterPro"/>
</dbReference>
<dbReference type="InterPro" id="IPR027417">
    <property type="entry name" value="P-loop_NTPase"/>
</dbReference>
<keyword evidence="7" id="KW-1185">Reference proteome</keyword>
<dbReference type="SMART" id="SM00534">
    <property type="entry name" value="MUTSac"/>
    <property type="match status" value="1"/>
</dbReference>
<dbReference type="PROSITE" id="PS00486">
    <property type="entry name" value="DNA_MISMATCH_REPAIR_2"/>
    <property type="match status" value="1"/>
</dbReference>
<dbReference type="OMA" id="LMGSITC"/>
<dbReference type="AlphaFoldDB" id="A0A0E0PBB9"/>
<feature type="domain" description="DNA mismatch repair proteins mutS family" evidence="5">
    <location>
        <begin position="903"/>
        <end position="919"/>
    </location>
</feature>
<dbReference type="Proteomes" id="UP000008022">
    <property type="component" value="Unassembled WGS sequence"/>
</dbReference>
<evidence type="ECO:0000256" key="4">
    <source>
        <dbReference type="ARBA" id="ARBA00023125"/>
    </source>
</evidence>
<dbReference type="SUPFAM" id="SSF55271">
    <property type="entry name" value="DNA repair protein MutS, domain I"/>
    <property type="match status" value="1"/>
</dbReference>
<dbReference type="InterPro" id="IPR016151">
    <property type="entry name" value="DNA_mismatch_repair_MutS_N"/>
</dbReference>
<dbReference type="Pfam" id="PF00488">
    <property type="entry name" value="MutS_V"/>
    <property type="match status" value="1"/>
</dbReference>
<dbReference type="SUPFAM" id="SSF82771">
    <property type="entry name" value="GIY-YIG endonuclease"/>
    <property type="match status" value="1"/>
</dbReference>
<dbReference type="PANTHER" id="PTHR48448">
    <property type="entry name" value="MUTL PROTEIN ISOFORM 1"/>
    <property type="match status" value="1"/>
</dbReference>
<reference evidence="6" key="2">
    <citation type="submission" date="2015-06" db="UniProtKB">
        <authorList>
            <consortium name="EnsemblPlants"/>
        </authorList>
    </citation>
    <scope>IDENTIFICATION</scope>
</reference>
<keyword evidence="1" id="KW-0547">Nucleotide-binding</keyword>
<keyword evidence="4" id="KW-0238">DNA-binding</keyword>
<dbReference type="STRING" id="4529.A0A0E0PBB9"/>
<name>A0A0E0PBB9_ORYRU</name>
<dbReference type="GO" id="GO:0030983">
    <property type="term" value="F:mismatched DNA binding"/>
    <property type="evidence" value="ECO:0007669"/>
    <property type="project" value="InterPro"/>
</dbReference>
<evidence type="ECO:0000256" key="2">
    <source>
        <dbReference type="ARBA" id="ARBA00022763"/>
    </source>
</evidence>
<evidence type="ECO:0000313" key="6">
    <source>
        <dbReference type="EnsemblPlants" id="ORUFI04G19550.1"/>
    </source>
</evidence>
<protein>
    <recommendedName>
        <fullName evidence="5">DNA mismatch repair proteins mutS family domain-containing protein</fullName>
    </recommendedName>
</protein>
<dbReference type="GO" id="GO:0005524">
    <property type="term" value="F:ATP binding"/>
    <property type="evidence" value="ECO:0007669"/>
    <property type="project" value="UniProtKB-KW"/>
</dbReference>
<accession>A0A0E0PBB9</accession>
<dbReference type="PANTHER" id="PTHR48448:SF1">
    <property type="entry name" value="MUTL PROTEIN ISOFORM 1"/>
    <property type="match status" value="1"/>
</dbReference>
<keyword evidence="3" id="KW-0067">ATP-binding</keyword>
<reference evidence="7" key="1">
    <citation type="submission" date="2013-06" db="EMBL/GenBank/DDBJ databases">
        <authorList>
            <person name="Zhao Q."/>
        </authorList>
    </citation>
    <scope>NUCLEOTIDE SEQUENCE</scope>
    <source>
        <strain evidence="7">cv. W1943</strain>
    </source>
</reference>
<dbReference type="InterPro" id="IPR007695">
    <property type="entry name" value="DNA_mismatch_repair_MutS-lik_N"/>
</dbReference>
<evidence type="ECO:0000256" key="1">
    <source>
        <dbReference type="ARBA" id="ARBA00022741"/>
    </source>
</evidence>
<dbReference type="InterPro" id="IPR000432">
    <property type="entry name" value="DNA_mismatch_repair_MutS_C"/>
</dbReference>